<feature type="transmembrane region" description="Helical" evidence="1">
    <location>
        <begin position="74"/>
        <end position="96"/>
    </location>
</feature>
<organism evidence="2 3">
    <name type="scientific">Brooklawnia propionicigenes</name>
    <dbReference type="NCBI Taxonomy" id="3041175"/>
    <lineage>
        <taxon>Bacteria</taxon>
        <taxon>Bacillati</taxon>
        <taxon>Actinomycetota</taxon>
        <taxon>Actinomycetes</taxon>
        <taxon>Propionibacteriales</taxon>
        <taxon>Propionibacteriaceae</taxon>
        <taxon>Brooklawnia</taxon>
    </lineage>
</organism>
<keyword evidence="3" id="KW-1185">Reference proteome</keyword>
<keyword evidence="1" id="KW-1133">Transmembrane helix</keyword>
<evidence type="ECO:0000256" key="1">
    <source>
        <dbReference type="SAM" id="Phobius"/>
    </source>
</evidence>
<protein>
    <recommendedName>
        <fullName evidence="4">ATP synthase protein I</fullName>
    </recommendedName>
</protein>
<evidence type="ECO:0000313" key="3">
    <source>
        <dbReference type="Proteomes" id="UP001431656"/>
    </source>
</evidence>
<evidence type="ECO:0008006" key="4">
    <source>
        <dbReference type="Google" id="ProtNLM"/>
    </source>
</evidence>
<dbReference type="Proteomes" id="UP001431656">
    <property type="component" value="Chromosome"/>
</dbReference>
<feature type="transmembrane region" description="Helical" evidence="1">
    <location>
        <begin position="108"/>
        <end position="128"/>
    </location>
</feature>
<proteinExistence type="predicted"/>
<name>A0AAN0KHL1_9ACTN</name>
<keyword evidence="1" id="KW-0472">Membrane</keyword>
<evidence type="ECO:0000313" key="2">
    <source>
        <dbReference type="EMBL" id="BEH03503.1"/>
    </source>
</evidence>
<accession>A0AAN0KHL1</accession>
<dbReference type="KEGG" id="broo:brsh051_27840"/>
<dbReference type="AlphaFoldDB" id="A0AAN0KHL1"/>
<feature type="transmembrane region" description="Helical" evidence="1">
    <location>
        <begin position="18"/>
        <end position="36"/>
    </location>
</feature>
<gene>
    <name evidence="2" type="ORF">brsh051_27840</name>
</gene>
<dbReference type="RefSeq" id="WP_286266063.1">
    <property type="nucleotide sequence ID" value="NZ_AP028056.1"/>
</dbReference>
<reference evidence="2" key="1">
    <citation type="journal article" date="2024" name="Int. J. Syst. Evol. Microbiol.">
        <title>Brooklawnia propionicigenes sp. nov., a facultatively anaerobic, propionate-producing bacterium isolated from a methanogenic reactor treating waste from cattle farms.</title>
        <authorList>
            <person name="Akita Y."/>
            <person name="Ueki A."/>
            <person name="Tonouchi A."/>
            <person name="Sugawara Y."/>
            <person name="Honma S."/>
            <person name="Kaku N."/>
            <person name="Ueki K."/>
        </authorList>
    </citation>
    <scope>NUCLEOTIDE SEQUENCE</scope>
    <source>
        <strain evidence="2">SH051</strain>
    </source>
</reference>
<dbReference type="EMBL" id="AP028056">
    <property type="protein sequence ID" value="BEH03503.1"/>
    <property type="molecule type" value="Genomic_DNA"/>
</dbReference>
<sequence>MASASTAIDSLGRFTSSALMVSALAGGLCAVVAALIDQTRGLGSALGAVALVLAYFFSGQLVERIAMQLANSQGMVLIMSGYLVRVLLLGLILRWALSSPAVASLVSPVWVCAGALAAVVGWLGGLIVRHSRARIAVYDRPYQAPAGWDE</sequence>
<feature type="transmembrane region" description="Helical" evidence="1">
    <location>
        <begin position="42"/>
        <end position="62"/>
    </location>
</feature>
<keyword evidence="1" id="KW-0812">Transmembrane</keyword>